<dbReference type="EMBL" id="SMBX01000010">
    <property type="protein sequence ID" value="TCU93872.1"/>
    <property type="molecule type" value="Genomic_DNA"/>
</dbReference>
<evidence type="ECO:0000313" key="3">
    <source>
        <dbReference type="EMBL" id="TCU93872.1"/>
    </source>
</evidence>
<dbReference type="GO" id="GO:0003677">
    <property type="term" value="F:DNA binding"/>
    <property type="evidence" value="ECO:0007669"/>
    <property type="project" value="UniProtKB-KW"/>
</dbReference>
<evidence type="ECO:0000259" key="2">
    <source>
        <dbReference type="PROSITE" id="PS50043"/>
    </source>
</evidence>
<dbReference type="GO" id="GO:0006355">
    <property type="term" value="P:regulation of DNA-templated transcription"/>
    <property type="evidence" value="ECO:0007669"/>
    <property type="project" value="InterPro"/>
</dbReference>
<dbReference type="PRINTS" id="PR00038">
    <property type="entry name" value="HTHLUXR"/>
</dbReference>
<dbReference type="Pfam" id="PF00196">
    <property type="entry name" value="GerE"/>
    <property type="match status" value="1"/>
</dbReference>
<keyword evidence="1 3" id="KW-0238">DNA-binding</keyword>
<dbReference type="RefSeq" id="WP_132477915.1">
    <property type="nucleotide sequence ID" value="NZ_JBHRVM010000001.1"/>
</dbReference>
<dbReference type="PANTHER" id="PTHR43214">
    <property type="entry name" value="TWO-COMPONENT RESPONSE REGULATOR"/>
    <property type="match status" value="1"/>
</dbReference>
<dbReference type="PROSITE" id="PS00622">
    <property type="entry name" value="HTH_LUXR_1"/>
    <property type="match status" value="1"/>
</dbReference>
<keyword evidence="4" id="KW-1185">Reference proteome</keyword>
<evidence type="ECO:0000256" key="1">
    <source>
        <dbReference type="ARBA" id="ARBA00023125"/>
    </source>
</evidence>
<dbReference type="InterPro" id="IPR039420">
    <property type="entry name" value="WalR-like"/>
</dbReference>
<dbReference type="CDD" id="cd06170">
    <property type="entry name" value="LuxR_C_like"/>
    <property type="match status" value="1"/>
</dbReference>
<dbReference type="InterPro" id="IPR000792">
    <property type="entry name" value="Tscrpt_reg_LuxR_C"/>
</dbReference>
<protein>
    <submittedName>
        <fullName evidence="3">DNA-binding NarL/FixJ family response regulator</fullName>
    </submittedName>
</protein>
<organism evidence="3 4">
    <name type="scientific">Paracandidimonas soli</name>
    <dbReference type="NCBI Taxonomy" id="1917182"/>
    <lineage>
        <taxon>Bacteria</taxon>
        <taxon>Pseudomonadati</taxon>
        <taxon>Pseudomonadota</taxon>
        <taxon>Betaproteobacteria</taxon>
        <taxon>Burkholderiales</taxon>
        <taxon>Alcaligenaceae</taxon>
        <taxon>Paracandidimonas</taxon>
    </lineage>
</organism>
<sequence>MTAQAVHVLLVTHDDLLWQHWEQLDAGQWTAVRGRTLDDLKRWQHQGRRLAVLDSGLPDLPGWGDSQTWQPLLKDVRLLVASTSPSDEEGKQALSLGASGYAHAYAPAEALGRILTHVSAGDIWMGRTLVTRLLREIDSRLSHRTSTDWANGLTQREVEVAQRAAMGDSNQAIADMLGITERTVRAHLSAVFDKLGVTDRLLLALKVHGIR</sequence>
<dbReference type="PROSITE" id="PS50043">
    <property type="entry name" value="HTH_LUXR_2"/>
    <property type="match status" value="1"/>
</dbReference>
<feature type="domain" description="HTH luxR-type" evidence="2">
    <location>
        <begin position="146"/>
        <end position="211"/>
    </location>
</feature>
<proteinExistence type="predicted"/>
<name>A0A4R3US10_9BURK</name>
<dbReference type="SUPFAM" id="SSF52172">
    <property type="entry name" value="CheY-like"/>
    <property type="match status" value="1"/>
</dbReference>
<accession>A0A4R3US10</accession>
<dbReference type="Gene3D" id="3.40.50.2300">
    <property type="match status" value="1"/>
</dbReference>
<dbReference type="SMART" id="SM00421">
    <property type="entry name" value="HTH_LUXR"/>
    <property type="match status" value="1"/>
</dbReference>
<gene>
    <name evidence="3" type="ORF">EV686_11037</name>
</gene>
<comment type="caution">
    <text evidence="3">The sequence shown here is derived from an EMBL/GenBank/DDBJ whole genome shotgun (WGS) entry which is preliminary data.</text>
</comment>
<dbReference type="OrthoDB" id="9794397at2"/>
<dbReference type="AlphaFoldDB" id="A0A4R3US10"/>
<evidence type="ECO:0000313" key="4">
    <source>
        <dbReference type="Proteomes" id="UP000294692"/>
    </source>
</evidence>
<dbReference type="Proteomes" id="UP000294692">
    <property type="component" value="Unassembled WGS sequence"/>
</dbReference>
<dbReference type="PANTHER" id="PTHR43214:SF43">
    <property type="entry name" value="TWO-COMPONENT RESPONSE REGULATOR"/>
    <property type="match status" value="1"/>
</dbReference>
<dbReference type="InterPro" id="IPR011006">
    <property type="entry name" value="CheY-like_superfamily"/>
</dbReference>
<dbReference type="SUPFAM" id="SSF46894">
    <property type="entry name" value="C-terminal effector domain of the bipartite response regulators"/>
    <property type="match status" value="1"/>
</dbReference>
<dbReference type="InterPro" id="IPR016032">
    <property type="entry name" value="Sig_transdc_resp-reg_C-effctor"/>
</dbReference>
<reference evidence="3 4" key="1">
    <citation type="submission" date="2019-03" db="EMBL/GenBank/DDBJ databases">
        <title>Genomic Encyclopedia of Type Strains, Phase IV (KMG-IV): sequencing the most valuable type-strain genomes for metagenomic binning, comparative biology and taxonomic classification.</title>
        <authorList>
            <person name="Goeker M."/>
        </authorList>
    </citation>
    <scope>NUCLEOTIDE SEQUENCE [LARGE SCALE GENOMIC DNA]</scope>
    <source>
        <strain evidence="3 4">DSM 100048</strain>
    </source>
</reference>